<evidence type="ECO:0000259" key="5">
    <source>
        <dbReference type="Pfam" id="PF23414"/>
    </source>
</evidence>
<dbReference type="PANTHER" id="PTHR32215:SF0">
    <property type="entry name" value="CILIA- AND FLAGELLA-ASSOCIATED PROTEIN 57"/>
    <property type="match status" value="1"/>
</dbReference>
<dbReference type="Gene3D" id="2.130.10.10">
    <property type="entry name" value="YVTN repeat-like/Quinoprotein amine dehydrogenase"/>
    <property type="match status" value="1"/>
</dbReference>
<dbReference type="InterPro" id="IPR052993">
    <property type="entry name" value="CFA-57"/>
</dbReference>
<reference evidence="6 7" key="1">
    <citation type="submission" date="2014-04" db="EMBL/GenBank/DDBJ databases">
        <title>Genome evolution of avian class.</title>
        <authorList>
            <person name="Zhang G."/>
            <person name="Li C."/>
        </authorList>
    </citation>
    <scope>NUCLEOTIDE SEQUENCE [LARGE SCALE GENOMIC DNA]</scope>
    <source>
        <strain evidence="6">BGI_N321</strain>
    </source>
</reference>
<protein>
    <submittedName>
        <fullName evidence="6">WD repeat-containing protein 65</fullName>
    </submittedName>
</protein>
<evidence type="ECO:0000313" key="7">
    <source>
        <dbReference type="Proteomes" id="UP000053620"/>
    </source>
</evidence>
<dbReference type="InterPro" id="IPR055442">
    <property type="entry name" value="Beta-prop_EML-like_2nd"/>
</dbReference>
<sequence>EEAMVVSTNKNQLYIFTMLPTSLMKEKSTYFAYLNFPLHSASVTGLDICIWKPILATCSLDRSVRIWNYKTSTLELYKKYREEAYTVSLHPNGLFCLVGFSDKLRFISLLYEDMHVLKEFAVRKCSECSFSNRGHLFAAVNGNVIQIYSSITFENINNLKGHSGKIHAVKWSTDDAKFVSCDTNGAVYEWNLLTGKRDSECVLKSCIYSSIALSSDAKIIFAVGSDQTLKEISESSIQHEVPAFGVVYTAVTVSHSGHMVFVGTSLGTIRAMKYPLPLTKDFNEYQAHAGAVTKMSITNNDLFLLTASEDGSIFVWKVCDKSVGILKWEKEAEYAEEVLIMRSDIEEKSRAILDLQIRVKELQAENDYQLRLKDMYCNEKVKKLEENFTQEIGSLKTKHQIVQAEKEKQELQHQFQLSELMNKQAREMQQLESDSNQKLLMENEKYQELQVKSHRMQEQYEKQLHSLEESKSKAVKELTEYYEEKLNEKSVLLEEAQEDMRQQLQAHEEIKKQIEEDVDEEVLEIKNKYERRLLEEKTSNLQLKGEIGIMNKRLNSLQKELKERKTESGEMKLEQQKLQGIIKSLEKDILALKTEIQERANTIQDKEKHIFDLKKKNQELEKLKFVLDFKIEEFKKQIESRENDIKTMKEQIHEMEGELERFRKESTQLKLNITQLQQKLKATDREMHRERQKKQNMEVLVTRFKTDLHNCVGFIQDSKKMKDGIRELYTKYVQQSDVVETEAADTDLQQEYMRQREYLERNLAALKKKVVKDQEIHRAAYMRIMQENVSLIKEINDLRQELKVVHAQVHDLQSALRLAK</sequence>
<feature type="repeat" description="WD" evidence="3">
    <location>
        <begin position="285"/>
        <end position="318"/>
    </location>
</feature>
<dbReference type="EMBL" id="KL343745">
    <property type="protein sequence ID" value="KFZ54496.1"/>
    <property type="molecule type" value="Genomic_DNA"/>
</dbReference>
<feature type="repeat" description="WD" evidence="3">
    <location>
        <begin position="36"/>
        <end position="77"/>
    </location>
</feature>
<keyword evidence="4" id="KW-0175">Coiled coil</keyword>
<dbReference type="InterPro" id="IPR001680">
    <property type="entry name" value="WD40_rpt"/>
</dbReference>
<proteinExistence type="predicted"/>
<dbReference type="PROSITE" id="PS50082">
    <property type="entry name" value="WD_REPEATS_2"/>
    <property type="match status" value="3"/>
</dbReference>
<dbReference type="Pfam" id="PF23414">
    <property type="entry name" value="Beta-prop_EML_2"/>
    <property type="match status" value="1"/>
</dbReference>
<keyword evidence="7" id="KW-1185">Reference proteome</keyword>
<name>A0A094MKY4_ANTCR</name>
<accession>A0A094MKY4</accession>
<evidence type="ECO:0000313" key="6">
    <source>
        <dbReference type="EMBL" id="KFZ54496.1"/>
    </source>
</evidence>
<dbReference type="PANTHER" id="PTHR32215">
    <property type="entry name" value="CILIA- AND FLAGELLA-ASSOCIATED PROTEIN 57"/>
    <property type="match status" value="1"/>
</dbReference>
<dbReference type="AlphaFoldDB" id="A0A094MKY4"/>
<feature type="coiled-coil region" evidence="4">
    <location>
        <begin position="457"/>
        <end position="700"/>
    </location>
</feature>
<evidence type="ECO:0000256" key="3">
    <source>
        <dbReference type="PROSITE-ProRule" id="PRU00221"/>
    </source>
</evidence>
<gene>
    <name evidence="6" type="ORF">N321_09465</name>
</gene>
<feature type="coiled-coil region" evidence="4">
    <location>
        <begin position="749"/>
        <end position="815"/>
    </location>
</feature>
<feature type="non-terminal residue" evidence="6">
    <location>
        <position position="1"/>
    </location>
</feature>
<dbReference type="Gene3D" id="1.10.287.1490">
    <property type="match status" value="1"/>
</dbReference>
<dbReference type="PROSITE" id="PS50294">
    <property type="entry name" value="WD_REPEATS_REGION"/>
    <property type="match status" value="2"/>
</dbReference>
<keyword evidence="2" id="KW-0677">Repeat</keyword>
<dbReference type="SUPFAM" id="SSF50978">
    <property type="entry name" value="WD40 repeat-like"/>
    <property type="match status" value="1"/>
</dbReference>
<organism evidence="6 7">
    <name type="scientific">Antrostomus carolinensis</name>
    <name type="common">Chuck-will's-widow</name>
    <name type="synonym">Caprimulgus carolinensis</name>
    <dbReference type="NCBI Taxonomy" id="279965"/>
    <lineage>
        <taxon>Eukaryota</taxon>
        <taxon>Metazoa</taxon>
        <taxon>Chordata</taxon>
        <taxon>Craniata</taxon>
        <taxon>Vertebrata</taxon>
        <taxon>Euteleostomi</taxon>
        <taxon>Archelosauria</taxon>
        <taxon>Archosauria</taxon>
        <taxon>Dinosauria</taxon>
        <taxon>Saurischia</taxon>
        <taxon>Theropoda</taxon>
        <taxon>Coelurosauria</taxon>
        <taxon>Aves</taxon>
        <taxon>Neognathae</taxon>
        <taxon>Neoaves</taxon>
        <taxon>Strisores</taxon>
        <taxon>Caprimulgiformes</taxon>
        <taxon>Caprimulgidae</taxon>
        <taxon>Antrostomus</taxon>
    </lineage>
</organism>
<evidence type="ECO:0000256" key="2">
    <source>
        <dbReference type="ARBA" id="ARBA00022737"/>
    </source>
</evidence>
<dbReference type="SMART" id="SM00320">
    <property type="entry name" value="WD40"/>
    <property type="match status" value="5"/>
</dbReference>
<feature type="repeat" description="WD" evidence="3">
    <location>
        <begin position="159"/>
        <end position="200"/>
    </location>
</feature>
<dbReference type="InterPro" id="IPR036322">
    <property type="entry name" value="WD40_repeat_dom_sf"/>
</dbReference>
<feature type="non-terminal residue" evidence="6">
    <location>
        <position position="820"/>
    </location>
</feature>
<evidence type="ECO:0000256" key="1">
    <source>
        <dbReference type="ARBA" id="ARBA00022574"/>
    </source>
</evidence>
<feature type="coiled-coil region" evidence="4">
    <location>
        <begin position="394"/>
        <end position="421"/>
    </location>
</feature>
<dbReference type="Proteomes" id="UP000053620">
    <property type="component" value="Unassembled WGS sequence"/>
</dbReference>
<evidence type="ECO:0000256" key="4">
    <source>
        <dbReference type="SAM" id="Coils"/>
    </source>
</evidence>
<keyword evidence="1 3" id="KW-0853">WD repeat</keyword>
<feature type="domain" description="EML-like second beta-propeller" evidence="5">
    <location>
        <begin position="44"/>
        <end position="318"/>
    </location>
</feature>
<dbReference type="FunFam" id="2.130.10.10:FF:000271">
    <property type="entry name" value="cilia- and flagella-associated protein 57"/>
    <property type="match status" value="1"/>
</dbReference>
<dbReference type="InterPro" id="IPR015943">
    <property type="entry name" value="WD40/YVTN_repeat-like_dom_sf"/>
</dbReference>